<evidence type="ECO:0000313" key="4">
    <source>
        <dbReference type="WBParaSite" id="HPLM_0000494201-mRNA-1"/>
    </source>
</evidence>
<dbReference type="AlphaFoldDB" id="A0A0N4W4V3"/>
<sequence length="182" mass="20111">MLQAPVAIGRALVRASNLCWKCSRAGHRSSSYSYPPCRAAEGIITISSVTKARSLTVRQAGAGVVAVATIVLAHLVIIPPAVHFKIVDESQSIRDPVPIRERDMSRLHTIILLTVLDRTHNNVSPSVRLREALRVIVGIVCRRIRSFISPSCLMMTMLDGCFFVINQLVRLLNRRDSPRSCS</sequence>
<protein>
    <submittedName>
        <fullName evidence="2 4">Uncharacterized protein</fullName>
    </submittedName>
</protein>
<reference evidence="2 3" key="2">
    <citation type="submission" date="2018-11" db="EMBL/GenBank/DDBJ databases">
        <authorList>
            <consortium name="Pathogen Informatics"/>
        </authorList>
    </citation>
    <scope>NUCLEOTIDE SEQUENCE [LARGE SCALE GENOMIC DNA]</scope>
    <source>
        <strain evidence="2 3">MHpl1</strain>
    </source>
</reference>
<dbReference type="EMBL" id="UZAF01016268">
    <property type="protein sequence ID" value="VDO24372.1"/>
    <property type="molecule type" value="Genomic_DNA"/>
</dbReference>
<proteinExistence type="predicted"/>
<keyword evidence="1" id="KW-0812">Transmembrane</keyword>
<dbReference type="WBParaSite" id="HPLM_0000494201-mRNA-1">
    <property type="protein sequence ID" value="HPLM_0000494201-mRNA-1"/>
    <property type="gene ID" value="HPLM_0000494201"/>
</dbReference>
<feature type="transmembrane region" description="Helical" evidence="1">
    <location>
        <begin position="60"/>
        <end position="82"/>
    </location>
</feature>
<name>A0A0N4W4V3_HAEPC</name>
<keyword evidence="3" id="KW-1185">Reference proteome</keyword>
<feature type="transmembrane region" description="Helical" evidence="1">
    <location>
        <begin position="147"/>
        <end position="169"/>
    </location>
</feature>
<evidence type="ECO:0000313" key="3">
    <source>
        <dbReference type="Proteomes" id="UP000268014"/>
    </source>
</evidence>
<evidence type="ECO:0000313" key="2">
    <source>
        <dbReference type="EMBL" id="VDO24372.1"/>
    </source>
</evidence>
<dbReference type="Proteomes" id="UP000268014">
    <property type="component" value="Unassembled WGS sequence"/>
</dbReference>
<gene>
    <name evidence="2" type="ORF">HPLM_LOCUS4934</name>
</gene>
<accession>A0A0N4W4V3</accession>
<reference evidence="4" key="1">
    <citation type="submission" date="2017-02" db="UniProtKB">
        <authorList>
            <consortium name="WormBaseParasite"/>
        </authorList>
    </citation>
    <scope>IDENTIFICATION</scope>
</reference>
<organism evidence="4">
    <name type="scientific">Haemonchus placei</name>
    <name type="common">Barber's pole worm</name>
    <dbReference type="NCBI Taxonomy" id="6290"/>
    <lineage>
        <taxon>Eukaryota</taxon>
        <taxon>Metazoa</taxon>
        <taxon>Ecdysozoa</taxon>
        <taxon>Nematoda</taxon>
        <taxon>Chromadorea</taxon>
        <taxon>Rhabditida</taxon>
        <taxon>Rhabditina</taxon>
        <taxon>Rhabditomorpha</taxon>
        <taxon>Strongyloidea</taxon>
        <taxon>Trichostrongylidae</taxon>
        <taxon>Haemonchus</taxon>
    </lineage>
</organism>
<keyword evidence="1" id="KW-0472">Membrane</keyword>
<evidence type="ECO:0000256" key="1">
    <source>
        <dbReference type="SAM" id="Phobius"/>
    </source>
</evidence>
<keyword evidence="1" id="KW-1133">Transmembrane helix</keyword>